<feature type="non-terminal residue" evidence="1">
    <location>
        <position position="1"/>
    </location>
</feature>
<evidence type="ECO:0000313" key="2">
    <source>
        <dbReference type="Proteomes" id="UP001189429"/>
    </source>
</evidence>
<evidence type="ECO:0000313" key="1">
    <source>
        <dbReference type="EMBL" id="CAK0871073.1"/>
    </source>
</evidence>
<accession>A0ABN9VHC4</accession>
<reference evidence="1" key="1">
    <citation type="submission" date="2023-10" db="EMBL/GenBank/DDBJ databases">
        <authorList>
            <person name="Chen Y."/>
            <person name="Shah S."/>
            <person name="Dougan E. K."/>
            <person name="Thang M."/>
            <person name="Chan C."/>
        </authorList>
    </citation>
    <scope>NUCLEOTIDE SEQUENCE [LARGE SCALE GENOMIC DNA]</scope>
</reference>
<organism evidence="1 2">
    <name type="scientific">Prorocentrum cordatum</name>
    <dbReference type="NCBI Taxonomy" id="2364126"/>
    <lineage>
        <taxon>Eukaryota</taxon>
        <taxon>Sar</taxon>
        <taxon>Alveolata</taxon>
        <taxon>Dinophyceae</taxon>
        <taxon>Prorocentrales</taxon>
        <taxon>Prorocentraceae</taxon>
        <taxon>Prorocentrum</taxon>
    </lineage>
</organism>
<comment type="caution">
    <text evidence="1">The sequence shown here is derived from an EMBL/GenBank/DDBJ whole genome shotgun (WGS) entry which is preliminary data.</text>
</comment>
<name>A0ABN9VHC4_9DINO</name>
<gene>
    <name evidence="1" type="ORF">PCOR1329_LOCUS57022</name>
</gene>
<proteinExistence type="predicted"/>
<dbReference type="EMBL" id="CAUYUJ010017034">
    <property type="protein sequence ID" value="CAK0871073.1"/>
    <property type="molecule type" value="Genomic_DNA"/>
</dbReference>
<keyword evidence="2" id="KW-1185">Reference proteome</keyword>
<protein>
    <submittedName>
        <fullName evidence="1">Uncharacterized protein</fullName>
    </submittedName>
</protein>
<dbReference type="Proteomes" id="UP001189429">
    <property type="component" value="Unassembled WGS sequence"/>
</dbReference>
<sequence length="144" mass="14928">VVVVVGVVGGGVGVGVAASSSAASSSSPAQLVAQWEEMPLQGGPAVEVVAHILEPSATTAEEVRRSSMCKWFRDGDLCAWDARLLDLNARHVVRGRLPLAKLPSPLFEDPEAFLADFAAAFGRASGATDASARSGLDSRPKENT</sequence>